<dbReference type="AlphaFoldDB" id="A0A3B0UDT6"/>
<reference evidence="1" key="1">
    <citation type="submission" date="2018-06" db="EMBL/GenBank/DDBJ databases">
        <authorList>
            <person name="Zhirakovskaya E."/>
        </authorList>
    </citation>
    <scope>NUCLEOTIDE SEQUENCE</scope>
</reference>
<organism evidence="1">
    <name type="scientific">hydrothermal vent metagenome</name>
    <dbReference type="NCBI Taxonomy" id="652676"/>
    <lineage>
        <taxon>unclassified sequences</taxon>
        <taxon>metagenomes</taxon>
        <taxon>ecological metagenomes</taxon>
    </lineage>
</organism>
<accession>A0A3B0UDT6</accession>
<dbReference type="EMBL" id="UOES01000104">
    <property type="protein sequence ID" value="VAW26483.1"/>
    <property type="molecule type" value="Genomic_DNA"/>
</dbReference>
<feature type="non-terminal residue" evidence="1">
    <location>
        <position position="1"/>
    </location>
</feature>
<gene>
    <name evidence="1" type="ORF">MNBD_BACTEROID06-313</name>
</gene>
<proteinExistence type="predicted"/>
<protein>
    <submittedName>
        <fullName evidence="1">Uncharacterized protein</fullName>
    </submittedName>
</protein>
<evidence type="ECO:0000313" key="1">
    <source>
        <dbReference type="EMBL" id="VAW26483.1"/>
    </source>
</evidence>
<name>A0A3B0UDT6_9ZZZZ</name>
<sequence>GLSFFRELPAGVPGAYRLFANIISLSSNPNTSIKSK</sequence>